<organism evidence="1 2">
    <name type="scientific">Hevea brasiliensis</name>
    <name type="common">Para rubber tree</name>
    <name type="synonym">Siphonia brasiliensis</name>
    <dbReference type="NCBI Taxonomy" id="3981"/>
    <lineage>
        <taxon>Eukaryota</taxon>
        <taxon>Viridiplantae</taxon>
        <taxon>Streptophyta</taxon>
        <taxon>Embryophyta</taxon>
        <taxon>Tracheophyta</taxon>
        <taxon>Spermatophyta</taxon>
        <taxon>Magnoliopsida</taxon>
        <taxon>eudicotyledons</taxon>
        <taxon>Gunneridae</taxon>
        <taxon>Pentapetalae</taxon>
        <taxon>rosids</taxon>
        <taxon>fabids</taxon>
        <taxon>Malpighiales</taxon>
        <taxon>Euphorbiaceae</taxon>
        <taxon>Crotonoideae</taxon>
        <taxon>Micrandreae</taxon>
        <taxon>Hevea</taxon>
    </lineage>
</organism>
<protein>
    <recommendedName>
        <fullName evidence="3">Red chlorophyll catabolite reductase</fullName>
    </recommendedName>
</protein>
<dbReference type="InterPro" id="IPR009439">
    <property type="entry name" value="RCC_reductase"/>
</dbReference>
<proteinExistence type="predicted"/>
<sequence>MAVSFCHILRFPSPPKTSLFSPPFKSSRIKLSAASSPSQPSSEMDLHNQGRAKFLEFPFVSVPHRALMVNLLSTVENRLGLQLLPCTLPLDVQHCQNESGTAQASLHIRSGQQSSTVDFILGSWLHCKLPTGAALNITSLSAYLNLSTDAPNFVIELIQSSPTSLVLILDLPPRKDLVLYPDYLQTFYEDSQLETRRQMLQKLPEVQPYVTSSLYLRSLLSPTAIMIRVETEEGGAGPMEEIVKNHVEPVAVEVLGLWLDHCACGGREAREEEKAYLKKRDELVKKKTIEIDLGSNFPRLFGPELTDKVMGAIRDVYNV</sequence>
<evidence type="ECO:0000313" key="2">
    <source>
        <dbReference type="Proteomes" id="UP001174677"/>
    </source>
</evidence>
<evidence type="ECO:0000313" key="1">
    <source>
        <dbReference type="EMBL" id="KAJ9170699.1"/>
    </source>
</evidence>
<comment type="caution">
    <text evidence="1">The sequence shown here is derived from an EMBL/GenBank/DDBJ whole genome shotgun (WGS) entry which is preliminary data.</text>
</comment>
<dbReference type="PANTHER" id="PTHR34685">
    <property type="entry name" value="RED CHLOROPHYLL CATABOLITE REDUCTASE, CHLOROPLASTIC"/>
    <property type="match status" value="1"/>
</dbReference>
<dbReference type="Proteomes" id="UP001174677">
    <property type="component" value="Chromosome 10"/>
</dbReference>
<name>A0ABQ9LRR7_HEVBR</name>
<keyword evidence="2" id="KW-1185">Reference proteome</keyword>
<dbReference type="Gene3D" id="3.40.1500.20">
    <property type="match status" value="1"/>
</dbReference>
<evidence type="ECO:0008006" key="3">
    <source>
        <dbReference type="Google" id="ProtNLM"/>
    </source>
</evidence>
<dbReference type="EMBL" id="JARPOI010000010">
    <property type="protein sequence ID" value="KAJ9170699.1"/>
    <property type="molecule type" value="Genomic_DNA"/>
</dbReference>
<dbReference type="PANTHER" id="PTHR34685:SF2">
    <property type="entry name" value="RED CHLOROPHYLL CATABOLITE REDUCTASE, CHLOROPLASTIC"/>
    <property type="match status" value="1"/>
</dbReference>
<reference evidence="1 2" key="1">
    <citation type="journal article" date="2023" name="Plant Biotechnol. J.">
        <title>Chromosome-level wild Hevea brasiliensis genome provides new tools for genomic-assisted breeding and valuable loci to elevate rubber yield.</title>
        <authorList>
            <person name="Cheng H."/>
            <person name="Song X."/>
            <person name="Hu Y."/>
            <person name="Wu T."/>
            <person name="Yang Q."/>
            <person name="An Z."/>
            <person name="Feng S."/>
            <person name="Deng Z."/>
            <person name="Wu W."/>
            <person name="Zeng X."/>
            <person name="Tu M."/>
            <person name="Wang X."/>
            <person name="Huang H."/>
        </authorList>
    </citation>
    <scope>NUCLEOTIDE SEQUENCE [LARGE SCALE GENOMIC DNA]</scope>
    <source>
        <strain evidence="1">MT/VB/25A 57/8</strain>
    </source>
</reference>
<gene>
    <name evidence="1" type="ORF">P3X46_018789</name>
</gene>
<accession>A0ABQ9LRR7</accession>
<dbReference type="Pfam" id="PF06405">
    <property type="entry name" value="RCC_reductase"/>
    <property type="match status" value="1"/>
</dbReference>